<dbReference type="AlphaFoldDB" id="A0A977KCY0"/>
<dbReference type="InterPro" id="IPR035810">
    <property type="entry name" value="PEBP_euk"/>
</dbReference>
<dbReference type="EMBL" id="MZ267719">
    <property type="protein sequence ID" value="UXD79224.1"/>
    <property type="molecule type" value="mRNA"/>
</dbReference>
<protein>
    <submittedName>
        <fullName evidence="1">Flowering locus T-like 5 protein</fullName>
    </submittedName>
</protein>
<dbReference type="SUPFAM" id="SSF49777">
    <property type="entry name" value="PEBP-like"/>
    <property type="match status" value="1"/>
</dbReference>
<dbReference type="InterPro" id="IPR008914">
    <property type="entry name" value="PEBP"/>
</dbReference>
<proteinExistence type="evidence at transcript level"/>
<dbReference type="PANTHER" id="PTHR11362">
    <property type="entry name" value="PHOSPHATIDYLETHANOLAMINE-BINDING PROTEIN"/>
    <property type="match status" value="1"/>
</dbReference>
<dbReference type="Pfam" id="PF01161">
    <property type="entry name" value="PBP"/>
    <property type="match status" value="1"/>
</dbReference>
<dbReference type="Gene3D" id="3.90.280.10">
    <property type="entry name" value="PEBP-like"/>
    <property type="match status" value="1"/>
</dbReference>
<dbReference type="CDD" id="cd00866">
    <property type="entry name" value="PEBP_euk"/>
    <property type="match status" value="1"/>
</dbReference>
<dbReference type="PANTHER" id="PTHR11362:SF98">
    <property type="entry name" value="PROTEIN FLOWERING LOCUS T"/>
    <property type="match status" value="1"/>
</dbReference>
<organism evidence="1">
    <name type="scientific">Narcissus tazetta subsp. chinensis</name>
    <dbReference type="NCBI Taxonomy" id="391288"/>
    <lineage>
        <taxon>Eukaryota</taxon>
        <taxon>Viridiplantae</taxon>
        <taxon>Streptophyta</taxon>
        <taxon>Embryophyta</taxon>
        <taxon>Tracheophyta</taxon>
        <taxon>Spermatophyta</taxon>
        <taxon>Magnoliopsida</taxon>
        <taxon>Liliopsida</taxon>
        <taxon>Asparagales</taxon>
        <taxon>Amaryllidaceae</taxon>
        <taxon>Amaryllidoideae</taxon>
        <taxon>Narcissus</taxon>
    </lineage>
</organism>
<sequence length="168" mass="18941">MPILGQVIGDVVDSFMNSASLRVVYGEKEVNNGSRFRQLEVANQPRVTVEGCDARALYTLVMVDPDAPTPTYPTDKEYLHWLVTDISERADASNGNEIVGYEKPRTPSGIHRIVFLVFQQKVQQTVYAPGWRQNFITRDFAAFYELGLPVAALYFNCQRETGCGGRRF</sequence>
<dbReference type="InterPro" id="IPR036610">
    <property type="entry name" value="PEBP-like_sf"/>
</dbReference>
<accession>A0A977KCY0</accession>
<reference evidence="1" key="1">
    <citation type="submission" date="2021-05" db="EMBL/GenBank/DDBJ databases">
        <authorList>
            <person name="Li T."/>
        </authorList>
    </citation>
    <scope>NUCLEOTIDE SEQUENCE</scope>
</reference>
<name>A0A977KCY0_NARTA</name>
<evidence type="ECO:0000313" key="1">
    <source>
        <dbReference type="EMBL" id="UXD79224.1"/>
    </source>
</evidence>